<evidence type="ECO:0000259" key="6">
    <source>
        <dbReference type="Pfam" id="PF18052"/>
    </source>
</evidence>
<keyword evidence="2" id="KW-0433">Leucine-rich repeat</keyword>
<name>A3A7D4_ORYSJ</name>
<comment type="similarity">
    <text evidence="1">Belongs to the disease resistance NB-LRR family.</text>
</comment>
<evidence type="ECO:0000256" key="2">
    <source>
        <dbReference type="ARBA" id="ARBA00022614"/>
    </source>
</evidence>
<reference evidence="7" key="2">
    <citation type="submission" date="2008-12" db="EMBL/GenBank/DDBJ databases">
        <title>Improved gene annotation of the rice (Oryza sativa) genomes.</title>
        <authorList>
            <person name="Wang J."/>
            <person name="Li R."/>
            <person name="Fan W."/>
            <person name="Huang Q."/>
            <person name="Zhang J."/>
            <person name="Zhou Y."/>
            <person name="Hu Y."/>
            <person name="Zi S."/>
            <person name="Li J."/>
            <person name="Ni P."/>
            <person name="Zheng H."/>
            <person name="Zhang Y."/>
            <person name="Zhao M."/>
            <person name="Hao Q."/>
            <person name="McDermott J."/>
            <person name="Samudrala R."/>
            <person name="Kristiansen K."/>
            <person name="Wong G.K.-S."/>
        </authorList>
    </citation>
    <scope>NUCLEOTIDE SEQUENCE</scope>
</reference>
<protein>
    <recommendedName>
        <fullName evidence="6">Disease resistance N-terminal domain-containing protein</fullName>
    </recommendedName>
</protein>
<organism evidence="7">
    <name type="scientific">Oryza sativa subsp. japonica</name>
    <name type="common">Rice</name>
    <dbReference type="NCBI Taxonomy" id="39947"/>
    <lineage>
        <taxon>Eukaryota</taxon>
        <taxon>Viridiplantae</taxon>
        <taxon>Streptophyta</taxon>
        <taxon>Embryophyta</taxon>
        <taxon>Tracheophyta</taxon>
        <taxon>Spermatophyta</taxon>
        <taxon>Magnoliopsida</taxon>
        <taxon>Liliopsida</taxon>
        <taxon>Poales</taxon>
        <taxon>Poaceae</taxon>
        <taxon>BOP clade</taxon>
        <taxon>Oryzoideae</taxon>
        <taxon>Oryzeae</taxon>
        <taxon>Oryzinae</taxon>
        <taxon>Oryza</taxon>
        <taxon>Oryza sativa</taxon>
    </lineage>
</organism>
<dbReference type="Proteomes" id="UP000007752">
    <property type="component" value="Chromosome 2"/>
</dbReference>
<keyword evidence="3" id="KW-0677">Repeat</keyword>
<feature type="domain" description="Disease resistance N-terminal" evidence="6">
    <location>
        <begin position="9"/>
        <end position="45"/>
    </location>
</feature>
<evidence type="ECO:0000256" key="5">
    <source>
        <dbReference type="ARBA" id="ARBA00022821"/>
    </source>
</evidence>
<evidence type="ECO:0000256" key="1">
    <source>
        <dbReference type="ARBA" id="ARBA00008894"/>
    </source>
</evidence>
<accession>A3A7D4</accession>
<keyword evidence="4" id="KW-0547">Nucleotide-binding</keyword>
<evidence type="ECO:0000256" key="4">
    <source>
        <dbReference type="ARBA" id="ARBA00022741"/>
    </source>
</evidence>
<sequence length="51" mass="6045">MATMNTLYRMQSEADDGTVDHFVLEWMKQLRELAYDSEDCIDQYRSSSYSI</sequence>
<reference evidence="7" key="1">
    <citation type="journal article" date="2005" name="PLoS Biol.">
        <title>The genomes of Oryza sativa: a history of duplications.</title>
        <authorList>
            <person name="Yu J."/>
            <person name="Wang J."/>
            <person name="Lin W."/>
            <person name="Li S."/>
            <person name="Li H."/>
            <person name="Zhou J."/>
            <person name="Ni P."/>
            <person name="Dong W."/>
            <person name="Hu S."/>
            <person name="Zeng C."/>
            <person name="Zhang J."/>
            <person name="Zhang Y."/>
            <person name="Li R."/>
            <person name="Xu Z."/>
            <person name="Li S."/>
            <person name="Li X."/>
            <person name="Zheng H."/>
            <person name="Cong L."/>
            <person name="Lin L."/>
            <person name="Yin J."/>
            <person name="Geng J."/>
            <person name="Li G."/>
            <person name="Shi J."/>
            <person name="Liu J."/>
            <person name="Lv H."/>
            <person name="Li J."/>
            <person name="Wang J."/>
            <person name="Deng Y."/>
            <person name="Ran L."/>
            <person name="Shi X."/>
            <person name="Wang X."/>
            <person name="Wu Q."/>
            <person name="Li C."/>
            <person name="Ren X."/>
            <person name="Wang J."/>
            <person name="Wang X."/>
            <person name="Li D."/>
            <person name="Liu D."/>
            <person name="Zhang X."/>
            <person name="Ji Z."/>
            <person name="Zhao W."/>
            <person name="Sun Y."/>
            <person name="Zhang Z."/>
            <person name="Bao J."/>
            <person name="Han Y."/>
            <person name="Dong L."/>
            <person name="Ji J."/>
            <person name="Chen P."/>
            <person name="Wu S."/>
            <person name="Liu J."/>
            <person name="Xiao Y."/>
            <person name="Bu D."/>
            <person name="Tan J."/>
            <person name="Yang L."/>
            <person name="Ye C."/>
            <person name="Zhang J."/>
            <person name="Xu J."/>
            <person name="Zhou Y."/>
            <person name="Yu Y."/>
            <person name="Zhang B."/>
            <person name="Zhuang S."/>
            <person name="Wei H."/>
            <person name="Liu B."/>
            <person name="Lei M."/>
            <person name="Yu H."/>
            <person name="Li Y."/>
            <person name="Xu H."/>
            <person name="Wei S."/>
            <person name="He X."/>
            <person name="Fang L."/>
            <person name="Zhang Z."/>
            <person name="Zhang Y."/>
            <person name="Huang X."/>
            <person name="Su Z."/>
            <person name="Tong W."/>
            <person name="Li J."/>
            <person name="Tong Z."/>
            <person name="Li S."/>
            <person name="Ye J."/>
            <person name="Wang L."/>
            <person name="Fang L."/>
            <person name="Lei T."/>
            <person name="Chen C."/>
            <person name="Chen H."/>
            <person name="Xu Z."/>
            <person name="Li H."/>
            <person name="Huang H."/>
            <person name="Zhang F."/>
            <person name="Xu H."/>
            <person name="Li N."/>
            <person name="Zhao C."/>
            <person name="Li S."/>
            <person name="Dong L."/>
            <person name="Huang Y."/>
            <person name="Li L."/>
            <person name="Xi Y."/>
            <person name="Qi Q."/>
            <person name="Li W."/>
            <person name="Zhang B."/>
            <person name="Hu W."/>
            <person name="Zhang Y."/>
            <person name="Tian X."/>
            <person name="Jiao Y."/>
            <person name="Liang X."/>
            <person name="Jin J."/>
            <person name="Gao L."/>
            <person name="Zheng W."/>
            <person name="Hao B."/>
            <person name="Liu S."/>
            <person name="Wang W."/>
            <person name="Yuan L."/>
            <person name="Cao M."/>
            <person name="McDermott J."/>
            <person name="Samudrala R."/>
            <person name="Wang J."/>
            <person name="Wong G.K."/>
            <person name="Yang H."/>
        </authorList>
    </citation>
    <scope>NUCLEOTIDE SEQUENCE [LARGE SCALE GENOMIC DNA]</scope>
</reference>
<dbReference type="Pfam" id="PF18052">
    <property type="entry name" value="Rx_N"/>
    <property type="match status" value="1"/>
</dbReference>
<dbReference type="EMBL" id="CM000139">
    <property type="protein sequence ID" value="EAZ23223.1"/>
    <property type="molecule type" value="Genomic_DNA"/>
</dbReference>
<keyword evidence="5" id="KW-0611">Plant defense</keyword>
<evidence type="ECO:0000256" key="3">
    <source>
        <dbReference type="ARBA" id="ARBA00022737"/>
    </source>
</evidence>
<dbReference type="InterPro" id="IPR041118">
    <property type="entry name" value="Rx_N"/>
</dbReference>
<proteinExistence type="inferred from homology"/>
<dbReference type="AlphaFoldDB" id="A3A7D4"/>
<evidence type="ECO:0000313" key="7">
    <source>
        <dbReference type="EMBL" id="EAZ23223.1"/>
    </source>
</evidence>
<gene>
    <name evidence="7" type="ORF">OsJ_06912</name>
</gene>
<dbReference type="GO" id="GO:0000166">
    <property type="term" value="F:nucleotide binding"/>
    <property type="evidence" value="ECO:0007669"/>
    <property type="project" value="UniProtKB-KW"/>
</dbReference>
<dbReference type="Gene3D" id="1.20.5.4130">
    <property type="match status" value="1"/>
</dbReference>
<dbReference type="GO" id="GO:0006952">
    <property type="term" value="P:defense response"/>
    <property type="evidence" value="ECO:0007669"/>
    <property type="project" value="UniProtKB-KW"/>
</dbReference>